<evidence type="ECO:0000313" key="3">
    <source>
        <dbReference type="EMBL" id="TWU36019.1"/>
    </source>
</evidence>
<feature type="region of interest" description="Disordered" evidence="1">
    <location>
        <begin position="56"/>
        <end position="80"/>
    </location>
</feature>
<organism evidence="3 4">
    <name type="scientific">Novipirellula artificiosorum</name>
    <dbReference type="NCBI Taxonomy" id="2528016"/>
    <lineage>
        <taxon>Bacteria</taxon>
        <taxon>Pseudomonadati</taxon>
        <taxon>Planctomycetota</taxon>
        <taxon>Planctomycetia</taxon>
        <taxon>Pirellulales</taxon>
        <taxon>Pirellulaceae</taxon>
        <taxon>Novipirellula</taxon>
    </lineage>
</organism>
<comment type="caution">
    <text evidence="3">The sequence shown here is derived from an EMBL/GenBank/DDBJ whole genome shotgun (WGS) entry which is preliminary data.</text>
</comment>
<proteinExistence type="predicted"/>
<dbReference type="Proteomes" id="UP000319143">
    <property type="component" value="Unassembled WGS sequence"/>
</dbReference>
<name>A0A5C6DMD7_9BACT</name>
<dbReference type="InterPro" id="IPR041657">
    <property type="entry name" value="HTH_17"/>
</dbReference>
<feature type="compositionally biased region" description="Basic residues" evidence="1">
    <location>
        <begin position="56"/>
        <end position="68"/>
    </location>
</feature>
<dbReference type="AlphaFoldDB" id="A0A5C6DMD7"/>
<sequence length="80" mass="9114">MEAKNVPQTAKEFGCGIDHVRKLIDAGELQAVNIGLGKQRSRWVIPCEEIEAFKRRRASQRPITRSRKAPPTVTRDWLSD</sequence>
<keyword evidence="4" id="KW-1185">Reference proteome</keyword>
<dbReference type="RefSeq" id="WP_197231409.1">
    <property type="nucleotide sequence ID" value="NZ_SJPV01000006.1"/>
</dbReference>
<evidence type="ECO:0000259" key="2">
    <source>
        <dbReference type="Pfam" id="PF12728"/>
    </source>
</evidence>
<feature type="domain" description="Helix-turn-helix" evidence="2">
    <location>
        <begin position="6"/>
        <end position="57"/>
    </location>
</feature>
<evidence type="ECO:0000256" key="1">
    <source>
        <dbReference type="SAM" id="MobiDB-lite"/>
    </source>
</evidence>
<reference evidence="3 4" key="1">
    <citation type="submission" date="2019-02" db="EMBL/GenBank/DDBJ databases">
        <title>Deep-cultivation of Planctomycetes and their phenomic and genomic characterization uncovers novel biology.</title>
        <authorList>
            <person name="Wiegand S."/>
            <person name="Jogler M."/>
            <person name="Boedeker C."/>
            <person name="Pinto D."/>
            <person name="Vollmers J."/>
            <person name="Rivas-Marin E."/>
            <person name="Kohn T."/>
            <person name="Peeters S.H."/>
            <person name="Heuer A."/>
            <person name="Rast P."/>
            <person name="Oberbeckmann S."/>
            <person name="Bunk B."/>
            <person name="Jeske O."/>
            <person name="Meyerdierks A."/>
            <person name="Storesund J.E."/>
            <person name="Kallscheuer N."/>
            <person name="Luecker S."/>
            <person name="Lage O.M."/>
            <person name="Pohl T."/>
            <person name="Merkel B.J."/>
            <person name="Hornburger P."/>
            <person name="Mueller R.-W."/>
            <person name="Bruemmer F."/>
            <person name="Labrenz M."/>
            <person name="Spormann A.M."/>
            <person name="Op Den Camp H."/>
            <person name="Overmann J."/>
            <person name="Amann R."/>
            <person name="Jetten M.S.M."/>
            <person name="Mascher T."/>
            <person name="Medema M.H."/>
            <person name="Devos D.P."/>
            <person name="Kaster A.-K."/>
            <person name="Ovreas L."/>
            <person name="Rohde M."/>
            <person name="Galperin M.Y."/>
            <person name="Jogler C."/>
        </authorList>
    </citation>
    <scope>NUCLEOTIDE SEQUENCE [LARGE SCALE GENOMIC DNA]</scope>
    <source>
        <strain evidence="3 4">Poly41</strain>
    </source>
</reference>
<accession>A0A5C6DMD7</accession>
<evidence type="ECO:0000313" key="4">
    <source>
        <dbReference type="Proteomes" id="UP000319143"/>
    </source>
</evidence>
<dbReference type="Pfam" id="PF12728">
    <property type="entry name" value="HTH_17"/>
    <property type="match status" value="1"/>
</dbReference>
<dbReference type="EMBL" id="SJPV01000006">
    <property type="protein sequence ID" value="TWU36019.1"/>
    <property type="molecule type" value="Genomic_DNA"/>
</dbReference>
<gene>
    <name evidence="3" type="ORF">Poly41_37720</name>
</gene>
<protein>
    <submittedName>
        <fullName evidence="3">Helix-turn-helix domain protein</fullName>
    </submittedName>
</protein>